<protein>
    <submittedName>
        <fullName evidence="2">Uncharacterized protein</fullName>
    </submittedName>
</protein>
<evidence type="ECO:0000256" key="1">
    <source>
        <dbReference type="SAM" id="SignalP"/>
    </source>
</evidence>
<dbReference type="EMBL" id="JBBPBM010000006">
    <property type="protein sequence ID" value="KAK8579703.1"/>
    <property type="molecule type" value="Genomic_DNA"/>
</dbReference>
<evidence type="ECO:0000313" key="2">
    <source>
        <dbReference type="EMBL" id="KAK8579703.1"/>
    </source>
</evidence>
<name>A0ABR2FFI7_9ROSI</name>
<gene>
    <name evidence="2" type="ORF">V6N12_070014</name>
</gene>
<organism evidence="2 3">
    <name type="scientific">Hibiscus sabdariffa</name>
    <name type="common">roselle</name>
    <dbReference type="NCBI Taxonomy" id="183260"/>
    <lineage>
        <taxon>Eukaryota</taxon>
        <taxon>Viridiplantae</taxon>
        <taxon>Streptophyta</taxon>
        <taxon>Embryophyta</taxon>
        <taxon>Tracheophyta</taxon>
        <taxon>Spermatophyta</taxon>
        <taxon>Magnoliopsida</taxon>
        <taxon>eudicotyledons</taxon>
        <taxon>Gunneridae</taxon>
        <taxon>Pentapetalae</taxon>
        <taxon>rosids</taxon>
        <taxon>malvids</taxon>
        <taxon>Malvales</taxon>
        <taxon>Malvaceae</taxon>
        <taxon>Malvoideae</taxon>
        <taxon>Hibiscus</taxon>
    </lineage>
</organism>
<dbReference type="Proteomes" id="UP001472677">
    <property type="component" value="Unassembled WGS sequence"/>
</dbReference>
<feature type="signal peptide" evidence="1">
    <location>
        <begin position="1"/>
        <end position="19"/>
    </location>
</feature>
<keyword evidence="3" id="KW-1185">Reference proteome</keyword>
<proteinExistence type="predicted"/>
<feature type="chain" id="PRO_5046971680" evidence="1">
    <location>
        <begin position="20"/>
        <end position="94"/>
    </location>
</feature>
<accession>A0ABR2FFI7</accession>
<reference evidence="2 3" key="1">
    <citation type="journal article" date="2024" name="G3 (Bethesda)">
        <title>Genome assembly of Hibiscus sabdariffa L. provides insights into metabolisms of medicinal natural products.</title>
        <authorList>
            <person name="Kim T."/>
        </authorList>
    </citation>
    <scope>NUCLEOTIDE SEQUENCE [LARGE SCALE GENOMIC DNA]</scope>
    <source>
        <strain evidence="2">TK-2024</strain>
        <tissue evidence="2">Old leaves</tissue>
    </source>
</reference>
<keyword evidence="1" id="KW-0732">Signal</keyword>
<comment type="caution">
    <text evidence="2">The sequence shown here is derived from an EMBL/GenBank/DDBJ whole genome shotgun (WGS) entry which is preliminary data.</text>
</comment>
<evidence type="ECO:0000313" key="3">
    <source>
        <dbReference type="Proteomes" id="UP001472677"/>
    </source>
</evidence>
<sequence>MTSKTPILKILRFIGVVLAEALKANDMYKTRLKTGKSGLSKASWVSLFFEDISSDVDVPGKSTDEDGAGNEGRECKVSMLEIEVSAMYQTSEKC</sequence>